<evidence type="ECO:0000256" key="6">
    <source>
        <dbReference type="SAM" id="Phobius"/>
    </source>
</evidence>
<dbReference type="AlphaFoldDB" id="A0A3Q8XBJ6"/>
<feature type="transmembrane region" description="Helical" evidence="6">
    <location>
        <begin position="339"/>
        <end position="362"/>
    </location>
</feature>
<feature type="transmembrane region" description="Helical" evidence="6">
    <location>
        <begin position="233"/>
        <end position="254"/>
    </location>
</feature>
<dbReference type="OrthoDB" id="109075at2"/>
<name>A0A3Q8XBJ6_9BACL</name>
<gene>
    <name evidence="7" type="ORF">EJC50_29175</name>
</gene>
<dbReference type="RefSeq" id="WP_126019727.1">
    <property type="nucleotide sequence ID" value="NZ_CP034437.1"/>
</dbReference>
<evidence type="ECO:0000256" key="5">
    <source>
        <dbReference type="ARBA" id="ARBA00023136"/>
    </source>
</evidence>
<dbReference type="Pfam" id="PF13440">
    <property type="entry name" value="Polysacc_synt_3"/>
    <property type="match status" value="1"/>
</dbReference>
<feature type="transmembrane region" description="Helical" evidence="6">
    <location>
        <begin position="307"/>
        <end position="327"/>
    </location>
</feature>
<keyword evidence="5 6" id="KW-0472">Membrane</keyword>
<keyword evidence="2" id="KW-1003">Cell membrane</keyword>
<feature type="transmembrane region" description="Helical" evidence="6">
    <location>
        <begin position="266"/>
        <end position="286"/>
    </location>
</feature>
<keyword evidence="8" id="KW-1185">Reference proteome</keyword>
<comment type="subcellular location">
    <subcellularLocation>
        <location evidence="1">Cell membrane</location>
        <topology evidence="1">Multi-pass membrane protein</topology>
    </subcellularLocation>
</comment>
<feature type="transmembrane region" description="Helical" evidence="6">
    <location>
        <begin position="84"/>
        <end position="106"/>
    </location>
</feature>
<protein>
    <recommendedName>
        <fullName evidence="9">Lipopolysaccharide biosynthesis protein</fullName>
    </recommendedName>
</protein>
<dbReference type="KEGG" id="palb:EJC50_29175"/>
<feature type="transmembrane region" description="Helical" evidence="6">
    <location>
        <begin position="374"/>
        <end position="391"/>
    </location>
</feature>
<feature type="transmembrane region" description="Helical" evidence="6">
    <location>
        <begin position="49"/>
        <end position="72"/>
    </location>
</feature>
<evidence type="ECO:0000256" key="1">
    <source>
        <dbReference type="ARBA" id="ARBA00004651"/>
    </source>
</evidence>
<organism evidence="7 8">
    <name type="scientific">Paenibacillus albus</name>
    <dbReference type="NCBI Taxonomy" id="2495582"/>
    <lineage>
        <taxon>Bacteria</taxon>
        <taxon>Bacillati</taxon>
        <taxon>Bacillota</taxon>
        <taxon>Bacilli</taxon>
        <taxon>Bacillales</taxon>
        <taxon>Paenibacillaceae</taxon>
        <taxon>Paenibacillus</taxon>
    </lineage>
</organism>
<evidence type="ECO:0000256" key="4">
    <source>
        <dbReference type="ARBA" id="ARBA00022989"/>
    </source>
</evidence>
<evidence type="ECO:0000313" key="8">
    <source>
        <dbReference type="Proteomes" id="UP000272528"/>
    </source>
</evidence>
<dbReference type="InterPro" id="IPR050833">
    <property type="entry name" value="Poly_Biosynth_Transport"/>
</dbReference>
<evidence type="ECO:0000313" key="7">
    <source>
        <dbReference type="EMBL" id="AZN43308.1"/>
    </source>
</evidence>
<evidence type="ECO:0008006" key="9">
    <source>
        <dbReference type="Google" id="ProtNLM"/>
    </source>
</evidence>
<proteinExistence type="predicted"/>
<accession>A0A3Q8XBJ6</accession>
<evidence type="ECO:0000256" key="3">
    <source>
        <dbReference type="ARBA" id="ARBA00022692"/>
    </source>
</evidence>
<keyword evidence="4 6" id="KW-1133">Transmembrane helix</keyword>
<reference evidence="8" key="1">
    <citation type="submission" date="2018-12" db="EMBL/GenBank/DDBJ databases">
        <title>Genome sequence of Peanibacillus sp.</title>
        <authorList>
            <person name="Subramani G."/>
            <person name="Srinivasan S."/>
            <person name="Kim M.K."/>
        </authorList>
    </citation>
    <scope>NUCLEOTIDE SEQUENCE [LARGE SCALE GENOMIC DNA]</scope>
    <source>
        <strain evidence="8">18JY67-1</strain>
    </source>
</reference>
<feature type="transmembrane region" description="Helical" evidence="6">
    <location>
        <begin position="121"/>
        <end position="144"/>
    </location>
</feature>
<sequence length="439" mass="49018">MAKKIRIPKLNKFSKNVFVLAGGTMFSQLLILLTLPVLAHLYTPAEFGVFSVYTSIVSLILVISSLSYEVTVTMPSSDRAASSLVHLSLYLCMGISLLSGLVFYLLQNKIADWLNVSEIKGYFFLVIFSLFAAGVYQVLNYWLIRKKHFKQIARTKYMQSTGQVATQLTFGIVHHGSLGLIVGDLVGRSAGIWGQLKRWRKDTSAENIRVTWEDMKDNAYRYRRFPLLSSGSSLLNSFSLYLPNILLAALYGPYEAGLYTLVQRLLGAPAILISTSVSQVYLSEFSSNVNHRPEKIYPLFMGTLKKVTLIGLLVIGSIVVIAPHFMFLLGDQWHHTGHLLPIMAMMYIAQFAANSVGSTIDVMERQDLHLLREIVRITIVTGALYLAWFTNQDPETAVLFLSIAATLGYLLHLSLSYRAVIKFKQQAPNLAEVSTSQAN</sequence>
<dbReference type="Proteomes" id="UP000272528">
    <property type="component" value="Chromosome"/>
</dbReference>
<feature type="transmembrane region" description="Helical" evidence="6">
    <location>
        <begin position="397"/>
        <end position="415"/>
    </location>
</feature>
<dbReference type="PANTHER" id="PTHR30250:SF28">
    <property type="entry name" value="POLYSACCHARIDE BIOSYNTHESIS PROTEIN"/>
    <property type="match status" value="1"/>
</dbReference>
<dbReference type="PANTHER" id="PTHR30250">
    <property type="entry name" value="PST FAMILY PREDICTED COLANIC ACID TRANSPORTER"/>
    <property type="match status" value="1"/>
</dbReference>
<keyword evidence="3 6" id="KW-0812">Transmembrane</keyword>
<dbReference type="EMBL" id="CP034437">
    <property type="protein sequence ID" value="AZN43308.1"/>
    <property type="molecule type" value="Genomic_DNA"/>
</dbReference>
<dbReference type="GO" id="GO:0005886">
    <property type="term" value="C:plasma membrane"/>
    <property type="evidence" value="ECO:0007669"/>
    <property type="project" value="UniProtKB-SubCell"/>
</dbReference>
<evidence type="ECO:0000256" key="2">
    <source>
        <dbReference type="ARBA" id="ARBA00022475"/>
    </source>
</evidence>